<organism evidence="1">
    <name type="scientific">Timema bartmani</name>
    <dbReference type="NCBI Taxonomy" id="61472"/>
    <lineage>
        <taxon>Eukaryota</taxon>
        <taxon>Metazoa</taxon>
        <taxon>Ecdysozoa</taxon>
        <taxon>Arthropoda</taxon>
        <taxon>Hexapoda</taxon>
        <taxon>Insecta</taxon>
        <taxon>Pterygota</taxon>
        <taxon>Neoptera</taxon>
        <taxon>Polyneoptera</taxon>
        <taxon>Phasmatodea</taxon>
        <taxon>Timematodea</taxon>
        <taxon>Timematoidea</taxon>
        <taxon>Timematidae</taxon>
        <taxon>Timema</taxon>
    </lineage>
</organism>
<gene>
    <name evidence="1" type="ORF">TBIB3V08_LOCUS9709</name>
</gene>
<dbReference type="AlphaFoldDB" id="A0A7R9I4H8"/>
<evidence type="ECO:0000313" key="1">
    <source>
        <dbReference type="EMBL" id="CAD7447394.1"/>
    </source>
</evidence>
<proteinExistence type="predicted"/>
<reference evidence="1" key="1">
    <citation type="submission" date="2020-11" db="EMBL/GenBank/DDBJ databases">
        <authorList>
            <person name="Tran Van P."/>
        </authorList>
    </citation>
    <scope>NUCLEOTIDE SEQUENCE</scope>
</reference>
<name>A0A7R9I4H8_9NEOP</name>
<protein>
    <submittedName>
        <fullName evidence="1">Uncharacterized protein</fullName>
    </submittedName>
</protein>
<dbReference type="EMBL" id="OD568837">
    <property type="protein sequence ID" value="CAD7447394.1"/>
    <property type="molecule type" value="Genomic_DNA"/>
</dbReference>
<accession>A0A7R9I4H8</accession>
<sequence length="227" mass="25561">MQRQGFGRVPSQEDVDGSSLDLTAVFISEEGTKEHEYDITEKLTDCIQTKQFEKCTSESQTHQGKKKGRWRKALHTFKPKSSKVDLKTVLPPSIDLAAMTSIVIPPITLSSPSLLQDLMEPLSGPQLRHVSTVLDMNSLNQPVVRWMKSQSMQDINHSLEQETSKANSATLLARSVGLDTSLYTTMVPLPYYVSMERVNNKRPSQCLQELSYGQINFNATYSEHKKK</sequence>